<accession>A0ABT1VTD9</accession>
<gene>
    <name evidence="2" type="ORF">NQH49_23360</name>
</gene>
<comment type="caution">
    <text evidence="2">The sequence shown here is derived from an EMBL/GenBank/DDBJ whole genome shotgun (WGS) entry which is preliminary data.</text>
</comment>
<dbReference type="InterPro" id="IPR055247">
    <property type="entry name" value="InsJ-like_HTH"/>
</dbReference>
<dbReference type="SUPFAM" id="SSF46689">
    <property type="entry name" value="Homeodomain-like"/>
    <property type="match status" value="1"/>
</dbReference>
<reference evidence="2 3" key="1">
    <citation type="submission" date="2022-07" db="EMBL/GenBank/DDBJ databases">
        <title>Pantoea trifolii sp. nov. isolated from root nodules of Trifolium rubens.</title>
        <authorList>
            <person name="Kalita M."/>
            <person name="Wdowiak-Wrobel S."/>
            <person name="Marek-Kozaczuk M."/>
            <person name="Palusinska-Szysz M."/>
            <person name="Sokolowski W."/>
            <person name="Coutinho T."/>
            <person name="Hlahane L."/>
        </authorList>
    </citation>
    <scope>NUCLEOTIDE SEQUENCE [LARGE SCALE GENOMIC DNA]</scope>
    <source>
        <strain evidence="2 3">MMK2</strain>
    </source>
</reference>
<keyword evidence="3" id="KW-1185">Reference proteome</keyword>
<protein>
    <submittedName>
        <fullName evidence="2">Helix-turn-helix domain-containing protein</fullName>
    </submittedName>
</protein>
<proteinExistence type="predicted"/>
<dbReference type="Pfam" id="PF13518">
    <property type="entry name" value="HTH_28"/>
    <property type="match status" value="1"/>
</dbReference>
<organism evidence="2 3">
    <name type="scientific">Pantoea trifolii</name>
    <dbReference type="NCBI Taxonomy" id="2968030"/>
    <lineage>
        <taxon>Bacteria</taxon>
        <taxon>Pseudomonadati</taxon>
        <taxon>Pseudomonadota</taxon>
        <taxon>Gammaproteobacteria</taxon>
        <taxon>Enterobacterales</taxon>
        <taxon>Erwiniaceae</taxon>
        <taxon>Pantoea</taxon>
    </lineage>
</organism>
<dbReference type="Proteomes" id="UP001300015">
    <property type="component" value="Unassembled WGS sequence"/>
</dbReference>
<name>A0ABT1VTD9_9GAMM</name>
<dbReference type="RefSeq" id="WP_256699191.1">
    <property type="nucleotide sequence ID" value="NZ_JANIES010000003.1"/>
</dbReference>
<dbReference type="Gene3D" id="1.10.10.60">
    <property type="entry name" value="Homeodomain-like"/>
    <property type="match status" value="1"/>
</dbReference>
<dbReference type="EMBL" id="JANIET010000003">
    <property type="protein sequence ID" value="MCQ8230401.1"/>
    <property type="molecule type" value="Genomic_DNA"/>
</dbReference>
<sequence length="131" mass="14959">MNEFKPPVLLRDQMRADLIEAYLARDISLADAAESMELSRRQCRRLVKRYREAGPEGLINRRRGKPSNCQLKDNLKAQVIKLIRTRCRGMSPTGAWRLLNAGFGLSISKETVRKLMIAENTWVAHPRNTPG</sequence>
<feature type="domain" description="Insertion element IS150 protein InsJ-like helix-turn-helix" evidence="1">
    <location>
        <begin position="14"/>
        <end position="65"/>
    </location>
</feature>
<dbReference type="InterPro" id="IPR009057">
    <property type="entry name" value="Homeodomain-like_sf"/>
</dbReference>
<evidence type="ECO:0000313" key="2">
    <source>
        <dbReference type="EMBL" id="MCQ8230401.1"/>
    </source>
</evidence>
<evidence type="ECO:0000313" key="3">
    <source>
        <dbReference type="Proteomes" id="UP001300015"/>
    </source>
</evidence>
<evidence type="ECO:0000259" key="1">
    <source>
        <dbReference type="Pfam" id="PF13518"/>
    </source>
</evidence>